<feature type="region of interest" description="Disordered" evidence="10">
    <location>
        <begin position="426"/>
        <end position="453"/>
    </location>
</feature>
<keyword evidence="3" id="KW-0819">tRNA processing</keyword>
<evidence type="ECO:0000259" key="13">
    <source>
        <dbReference type="Pfam" id="PF13735"/>
    </source>
</evidence>
<feature type="domain" description="tRNA nucleotidyltransferase/poly(A) polymerase RNA and SrmB- binding" evidence="12">
    <location>
        <begin position="170"/>
        <end position="231"/>
    </location>
</feature>
<protein>
    <submittedName>
        <fullName evidence="14">CCA tRNA nucleotidyltransferase</fullName>
        <ecNumber evidence="14">2.7.7.72</ecNumber>
    </submittedName>
</protein>
<dbReference type="EC" id="2.7.7.72" evidence="14"/>
<name>A0A9D1WI73_9FIRM</name>
<dbReference type="Gene3D" id="3.30.460.10">
    <property type="entry name" value="Beta Polymerase, domain 2"/>
    <property type="match status" value="1"/>
</dbReference>
<dbReference type="EMBL" id="DXEX01000159">
    <property type="protein sequence ID" value="HIX59523.1"/>
    <property type="molecule type" value="Genomic_DNA"/>
</dbReference>
<evidence type="ECO:0000256" key="3">
    <source>
        <dbReference type="ARBA" id="ARBA00022694"/>
    </source>
</evidence>
<evidence type="ECO:0000313" key="15">
    <source>
        <dbReference type="Proteomes" id="UP000886817"/>
    </source>
</evidence>
<dbReference type="CDD" id="cd05398">
    <property type="entry name" value="NT_ClassII-CCAase"/>
    <property type="match status" value="1"/>
</dbReference>
<dbReference type="AlphaFoldDB" id="A0A9D1WI73"/>
<evidence type="ECO:0000259" key="11">
    <source>
        <dbReference type="Pfam" id="PF01743"/>
    </source>
</evidence>
<dbReference type="SUPFAM" id="SSF81891">
    <property type="entry name" value="Poly A polymerase C-terminal region-like"/>
    <property type="match status" value="1"/>
</dbReference>
<dbReference type="InterPro" id="IPR050264">
    <property type="entry name" value="Bact_CCA-adding_enz_type3_sf"/>
</dbReference>
<dbReference type="NCBIfam" id="TIGR00277">
    <property type="entry name" value="HDIG"/>
    <property type="match status" value="1"/>
</dbReference>
<dbReference type="NCBIfam" id="NF009814">
    <property type="entry name" value="PRK13299.1"/>
    <property type="match status" value="1"/>
</dbReference>
<evidence type="ECO:0000256" key="5">
    <source>
        <dbReference type="ARBA" id="ARBA00022723"/>
    </source>
</evidence>
<dbReference type="Gene3D" id="1.10.246.80">
    <property type="match status" value="1"/>
</dbReference>
<evidence type="ECO:0000256" key="8">
    <source>
        <dbReference type="ARBA" id="ARBA00022884"/>
    </source>
</evidence>
<keyword evidence="2 9" id="KW-0808">Transferase</keyword>
<feature type="domain" description="CCA-adding enzyme C-terminal" evidence="13">
    <location>
        <begin position="293"/>
        <end position="436"/>
    </location>
</feature>
<comment type="cofactor">
    <cofactor evidence="1">
        <name>Mg(2+)</name>
        <dbReference type="ChEBI" id="CHEBI:18420"/>
    </cofactor>
</comment>
<keyword evidence="5" id="KW-0479">Metal-binding</keyword>
<gene>
    <name evidence="14" type="ORF">IAA45_07405</name>
</gene>
<dbReference type="GO" id="GO:0004810">
    <property type="term" value="F:CCA tRNA nucleotidyltransferase activity"/>
    <property type="evidence" value="ECO:0007669"/>
    <property type="project" value="UniProtKB-EC"/>
</dbReference>
<evidence type="ECO:0000256" key="10">
    <source>
        <dbReference type="SAM" id="MobiDB-lite"/>
    </source>
</evidence>
<dbReference type="GO" id="GO:0000166">
    <property type="term" value="F:nucleotide binding"/>
    <property type="evidence" value="ECO:0007669"/>
    <property type="project" value="UniProtKB-KW"/>
</dbReference>
<comment type="caution">
    <text evidence="14">The sequence shown here is derived from an EMBL/GenBank/DDBJ whole genome shotgun (WGS) entry which is preliminary data.</text>
</comment>
<dbReference type="GO" id="GO:0046872">
    <property type="term" value="F:metal ion binding"/>
    <property type="evidence" value="ECO:0007669"/>
    <property type="project" value="UniProtKB-KW"/>
</dbReference>
<evidence type="ECO:0000256" key="7">
    <source>
        <dbReference type="ARBA" id="ARBA00022842"/>
    </source>
</evidence>
<dbReference type="PANTHER" id="PTHR46173:SF1">
    <property type="entry name" value="CCA TRNA NUCLEOTIDYLTRANSFERASE 1, MITOCHONDRIAL"/>
    <property type="match status" value="1"/>
</dbReference>
<sequence length="453" mass="51903">MKLEIPVKVKGILDVLTAHGYEAFVVGGCVRDSILGREPDDWDITTSARPEEVKAVFHRTVDTGLQHGTVTVLMGGEGYEVTTYRIDGEYEDGRHPREVAFTASLEEDLKRRDFTINAMAYHPQAGLVDLFGGMEDLQRRVLRCVGDARERFTEDALRILRAVRFSAQLGFRIEDKTREALAWMAPNLVHVSAERIQVELVKLLVSPHPDYLRVAWETGITARFLPEFDRMMETEQNTPHHCYTVGEHTLCSLPLISPDKVLRLAMLLHDVGKPAVRTTDGQGRDHFKGHAQTGEKMAGSILRRLKFDNDTIRKVCRLVKWHDDRPLPEERQVRRAIARIGADLFPFYLQVQRADMLAQSLYQREEKRSRLEQVEKLYRKITDEKQCVSLKEMRISGKELLELGAQPGPAIGRILNELLEEILEEPSRNESEWLRKRAEEKLEEMAGHPDQPE</sequence>
<organism evidence="14 15">
    <name type="scientific">Candidatus Blautia gallistercoris</name>
    <dbReference type="NCBI Taxonomy" id="2838490"/>
    <lineage>
        <taxon>Bacteria</taxon>
        <taxon>Bacillati</taxon>
        <taxon>Bacillota</taxon>
        <taxon>Clostridia</taxon>
        <taxon>Lachnospirales</taxon>
        <taxon>Lachnospiraceae</taxon>
        <taxon>Blautia</taxon>
    </lineage>
</organism>
<comment type="similarity">
    <text evidence="9">Belongs to the tRNA nucleotidyltransferase/poly(A) polymerase family.</text>
</comment>
<dbReference type="Gene3D" id="1.10.3090.10">
    <property type="entry name" value="cca-adding enzyme, domain 2"/>
    <property type="match status" value="1"/>
</dbReference>
<dbReference type="Pfam" id="PF01743">
    <property type="entry name" value="PolyA_pol"/>
    <property type="match status" value="1"/>
</dbReference>
<evidence type="ECO:0000259" key="12">
    <source>
        <dbReference type="Pfam" id="PF12627"/>
    </source>
</evidence>
<dbReference type="Pfam" id="PF13735">
    <property type="entry name" value="tRNA_NucTran2_2"/>
    <property type="match status" value="1"/>
</dbReference>
<keyword evidence="8 9" id="KW-0694">RNA-binding</keyword>
<keyword evidence="4 14" id="KW-0548">Nucleotidyltransferase</keyword>
<dbReference type="InterPro" id="IPR006675">
    <property type="entry name" value="HDIG_dom"/>
</dbReference>
<evidence type="ECO:0000256" key="9">
    <source>
        <dbReference type="RuleBase" id="RU003953"/>
    </source>
</evidence>
<dbReference type="GO" id="GO:0000049">
    <property type="term" value="F:tRNA binding"/>
    <property type="evidence" value="ECO:0007669"/>
    <property type="project" value="TreeGrafter"/>
</dbReference>
<dbReference type="InterPro" id="IPR032828">
    <property type="entry name" value="PolyA_RNA-bd"/>
</dbReference>
<evidence type="ECO:0000256" key="6">
    <source>
        <dbReference type="ARBA" id="ARBA00022741"/>
    </source>
</evidence>
<dbReference type="InterPro" id="IPR002646">
    <property type="entry name" value="PolA_pol_head_dom"/>
</dbReference>
<reference evidence="14" key="2">
    <citation type="submission" date="2021-04" db="EMBL/GenBank/DDBJ databases">
        <authorList>
            <person name="Gilroy R."/>
        </authorList>
    </citation>
    <scope>NUCLEOTIDE SEQUENCE</scope>
    <source>
        <strain evidence="14">ChiSjej1B19-8411</strain>
    </source>
</reference>
<dbReference type="InterPro" id="IPR003607">
    <property type="entry name" value="HD/PDEase_dom"/>
</dbReference>
<evidence type="ECO:0000256" key="2">
    <source>
        <dbReference type="ARBA" id="ARBA00022679"/>
    </source>
</evidence>
<dbReference type="InterPro" id="IPR032810">
    <property type="entry name" value="CCA-adding_enz_C"/>
</dbReference>
<dbReference type="CDD" id="cd00077">
    <property type="entry name" value="HDc"/>
    <property type="match status" value="1"/>
</dbReference>
<dbReference type="Proteomes" id="UP000886817">
    <property type="component" value="Unassembled WGS sequence"/>
</dbReference>
<reference evidence="14" key="1">
    <citation type="journal article" date="2021" name="PeerJ">
        <title>Extensive microbial diversity within the chicken gut microbiome revealed by metagenomics and culture.</title>
        <authorList>
            <person name="Gilroy R."/>
            <person name="Ravi A."/>
            <person name="Getino M."/>
            <person name="Pursley I."/>
            <person name="Horton D.L."/>
            <person name="Alikhan N.F."/>
            <person name="Baker D."/>
            <person name="Gharbi K."/>
            <person name="Hall N."/>
            <person name="Watson M."/>
            <person name="Adriaenssens E.M."/>
            <person name="Foster-Nyarko E."/>
            <person name="Jarju S."/>
            <person name="Secka A."/>
            <person name="Antonio M."/>
            <person name="Oren A."/>
            <person name="Chaudhuri R.R."/>
            <person name="La Ragione R."/>
            <person name="Hildebrand F."/>
            <person name="Pallen M.J."/>
        </authorList>
    </citation>
    <scope>NUCLEOTIDE SEQUENCE</scope>
    <source>
        <strain evidence="14">ChiSjej1B19-8411</strain>
    </source>
</reference>
<keyword evidence="6" id="KW-0547">Nucleotide-binding</keyword>
<evidence type="ECO:0000256" key="4">
    <source>
        <dbReference type="ARBA" id="ARBA00022695"/>
    </source>
</evidence>
<feature type="domain" description="Poly A polymerase head" evidence="11">
    <location>
        <begin position="23"/>
        <end position="143"/>
    </location>
</feature>
<accession>A0A9D1WI73</accession>
<dbReference type="PANTHER" id="PTHR46173">
    <property type="entry name" value="CCA TRNA NUCLEOTIDYLTRANSFERASE 1, MITOCHONDRIAL"/>
    <property type="match status" value="1"/>
</dbReference>
<dbReference type="GO" id="GO:0008033">
    <property type="term" value="P:tRNA processing"/>
    <property type="evidence" value="ECO:0007669"/>
    <property type="project" value="UniProtKB-KW"/>
</dbReference>
<dbReference type="SUPFAM" id="SSF81301">
    <property type="entry name" value="Nucleotidyltransferase"/>
    <property type="match status" value="1"/>
</dbReference>
<dbReference type="Pfam" id="PF12627">
    <property type="entry name" value="PolyA_pol_RNAbd"/>
    <property type="match status" value="1"/>
</dbReference>
<proteinExistence type="inferred from homology"/>
<dbReference type="InterPro" id="IPR043519">
    <property type="entry name" value="NT_sf"/>
</dbReference>
<keyword evidence="7" id="KW-0460">Magnesium</keyword>
<evidence type="ECO:0000313" key="14">
    <source>
        <dbReference type="EMBL" id="HIX59523.1"/>
    </source>
</evidence>
<evidence type="ECO:0000256" key="1">
    <source>
        <dbReference type="ARBA" id="ARBA00001946"/>
    </source>
</evidence>